<protein>
    <recommendedName>
        <fullName evidence="2">DUF4371 domain-containing protein</fullName>
    </recommendedName>
</protein>
<sequence>TAFDGNDNVTIHSSLNQNMPRKERCKKFRENLLKTAASGTQKLSSFGFATTSVSHDSSDIDKISPSSNSQEKEILPCCHTAGNVITQFYSETTSDHCEVTLNLPKPGLISDAEPQNQIVPAETSSDKMPTIAAFQTHDFEVCTKSATTTDSNHLLSKYNLDLDPTDTFPPKTYVQANKSSPENCDSRLTRHVFPWATYCMTRGTIACFHCKKATERNLITFSYHTEKAFSLGEFCNWKKCHEKFEKHQNSHCHHEAVEKLARLDHEKNDIGAQLDSQYQGEQNLHQRLFLKQLSSLKYLVRQGIPLRGHDSLDSNLIQLLKTRSEDIPELNGWVRNGQYLSPLIINELIEMMGNSVLPDILRDIRDNSGLFSLLADESRDISNKEQLTCIIRWVSLPDLEINEDFIGMYLINKPNAETIATSLKDIVKM</sequence>
<evidence type="ECO:0000256" key="1">
    <source>
        <dbReference type="SAM" id="MobiDB-lite"/>
    </source>
</evidence>
<feature type="region of interest" description="Disordered" evidence="1">
    <location>
        <begin position="1"/>
        <end position="21"/>
    </location>
</feature>
<dbReference type="PANTHER" id="PTHR45749">
    <property type="match status" value="1"/>
</dbReference>
<dbReference type="PANTHER" id="PTHR45749:SF21">
    <property type="entry name" value="DUF4371 DOMAIN-CONTAINING PROTEIN"/>
    <property type="match status" value="1"/>
</dbReference>
<keyword evidence="4" id="KW-1185">Reference proteome</keyword>
<evidence type="ECO:0000259" key="2">
    <source>
        <dbReference type="Pfam" id="PF14291"/>
    </source>
</evidence>
<accession>A0A7D9K0J5</accession>
<proteinExistence type="predicted"/>
<dbReference type="AlphaFoldDB" id="A0A7D9K0J5"/>
<dbReference type="Proteomes" id="UP001152795">
    <property type="component" value="Unassembled WGS sequence"/>
</dbReference>
<feature type="compositionally biased region" description="Polar residues" evidence="1">
    <location>
        <begin position="7"/>
        <end position="19"/>
    </location>
</feature>
<dbReference type="InterPro" id="IPR025398">
    <property type="entry name" value="DUF4371"/>
</dbReference>
<dbReference type="Pfam" id="PF14291">
    <property type="entry name" value="DUF4371"/>
    <property type="match status" value="1"/>
</dbReference>
<name>A0A7D9K0J5_PARCT</name>
<evidence type="ECO:0000313" key="4">
    <source>
        <dbReference type="Proteomes" id="UP001152795"/>
    </source>
</evidence>
<evidence type="ECO:0000313" key="3">
    <source>
        <dbReference type="EMBL" id="CAB4038946.1"/>
    </source>
</evidence>
<dbReference type="EMBL" id="CACRXK020024775">
    <property type="protein sequence ID" value="CAB4038946.1"/>
    <property type="molecule type" value="Genomic_DNA"/>
</dbReference>
<dbReference type="OrthoDB" id="10023262at2759"/>
<comment type="caution">
    <text evidence="3">The sequence shown here is derived from an EMBL/GenBank/DDBJ whole genome shotgun (WGS) entry which is preliminary data.</text>
</comment>
<feature type="non-terminal residue" evidence="3">
    <location>
        <position position="429"/>
    </location>
</feature>
<organism evidence="3 4">
    <name type="scientific">Paramuricea clavata</name>
    <name type="common">Red gorgonian</name>
    <name type="synonym">Violescent sea-whip</name>
    <dbReference type="NCBI Taxonomy" id="317549"/>
    <lineage>
        <taxon>Eukaryota</taxon>
        <taxon>Metazoa</taxon>
        <taxon>Cnidaria</taxon>
        <taxon>Anthozoa</taxon>
        <taxon>Octocorallia</taxon>
        <taxon>Malacalcyonacea</taxon>
        <taxon>Plexauridae</taxon>
        <taxon>Paramuricea</taxon>
    </lineage>
</organism>
<feature type="domain" description="DUF4371" evidence="2">
    <location>
        <begin position="232"/>
        <end position="413"/>
    </location>
</feature>
<reference evidence="3" key="1">
    <citation type="submission" date="2020-04" db="EMBL/GenBank/DDBJ databases">
        <authorList>
            <person name="Alioto T."/>
            <person name="Alioto T."/>
            <person name="Gomez Garrido J."/>
        </authorList>
    </citation>
    <scope>NUCLEOTIDE SEQUENCE</scope>
    <source>
        <strain evidence="3">A484AB</strain>
    </source>
</reference>
<gene>
    <name evidence="3" type="ORF">PACLA_8A055337</name>
</gene>